<dbReference type="AlphaFoldDB" id="A0A5J4V3R6"/>
<protein>
    <submittedName>
        <fullName evidence="1">Uncharacterized protein</fullName>
    </submittedName>
</protein>
<proteinExistence type="predicted"/>
<organism evidence="1 2">
    <name type="scientific">Streblomastix strix</name>
    <dbReference type="NCBI Taxonomy" id="222440"/>
    <lineage>
        <taxon>Eukaryota</taxon>
        <taxon>Metamonada</taxon>
        <taxon>Preaxostyla</taxon>
        <taxon>Oxymonadida</taxon>
        <taxon>Streblomastigidae</taxon>
        <taxon>Streblomastix</taxon>
    </lineage>
</organism>
<comment type="caution">
    <text evidence="1">The sequence shown here is derived from an EMBL/GenBank/DDBJ whole genome shotgun (WGS) entry which is preliminary data.</text>
</comment>
<reference evidence="1 2" key="1">
    <citation type="submission" date="2019-03" db="EMBL/GenBank/DDBJ databases">
        <title>Single cell metagenomics reveals metabolic interactions within the superorganism composed of flagellate Streblomastix strix and complex community of Bacteroidetes bacteria on its surface.</title>
        <authorList>
            <person name="Treitli S.C."/>
            <person name="Kolisko M."/>
            <person name="Husnik F."/>
            <person name="Keeling P."/>
            <person name="Hampl V."/>
        </authorList>
    </citation>
    <scope>NUCLEOTIDE SEQUENCE [LARGE SCALE GENOMIC DNA]</scope>
    <source>
        <strain evidence="1">ST1C</strain>
    </source>
</reference>
<evidence type="ECO:0000313" key="2">
    <source>
        <dbReference type="Proteomes" id="UP000324800"/>
    </source>
</evidence>
<gene>
    <name evidence="1" type="ORF">EZS28_027215</name>
</gene>
<evidence type="ECO:0000313" key="1">
    <source>
        <dbReference type="EMBL" id="KAA6377257.1"/>
    </source>
</evidence>
<accession>A0A5J4V3R6</accession>
<sequence length="124" mass="14441">MEKENQDKPINSLSKIFWDEETKKFSELIRNNKLARTADQAFVVKKAYPSHFDALSRHLVSSTHQRCEEVSELVPISMSDKDFKDDDMKMIRIAHKNAKMQIPNFRISDTTELIIDEGDSDLLR</sequence>
<name>A0A5J4V3R6_9EUKA</name>
<dbReference type="Proteomes" id="UP000324800">
    <property type="component" value="Unassembled WGS sequence"/>
</dbReference>
<dbReference type="EMBL" id="SNRW01009944">
    <property type="protein sequence ID" value="KAA6377257.1"/>
    <property type="molecule type" value="Genomic_DNA"/>
</dbReference>